<evidence type="ECO:0000313" key="5">
    <source>
        <dbReference type="Proteomes" id="UP000306196"/>
    </source>
</evidence>
<dbReference type="SUPFAM" id="SSF46689">
    <property type="entry name" value="Homeodomain-like"/>
    <property type="match status" value="1"/>
</dbReference>
<dbReference type="InterPro" id="IPR009057">
    <property type="entry name" value="Homeodomain-like_sf"/>
</dbReference>
<organism evidence="4 5">
    <name type="scientific">Phragmitibacter flavus</name>
    <dbReference type="NCBI Taxonomy" id="2576071"/>
    <lineage>
        <taxon>Bacteria</taxon>
        <taxon>Pseudomonadati</taxon>
        <taxon>Verrucomicrobiota</taxon>
        <taxon>Verrucomicrobiia</taxon>
        <taxon>Verrucomicrobiales</taxon>
        <taxon>Verrucomicrobiaceae</taxon>
        <taxon>Phragmitibacter</taxon>
    </lineage>
</organism>
<keyword evidence="1 2" id="KW-0238">DNA-binding</keyword>
<dbReference type="GO" id="GO:0000976">
    <property type="term" value="F:transcription cis-regulatory region binding"/>
    <property type="evidence" value="ECO:0007669"/>
    <property type="project" value="TreeGrafter"/>
</dbReference>
<dbReference type="PANTHER" id="PTHR30055:SF223">
    <property type="entry name" value="HTH-TYPE TRANSCRIPTIONAL REGULATOR UIDR"/>
    <property type="match status" value="1"/>
</dbReference>
<dbReference type="PRINTS" id="PR00455">
    <property type="entry name" value="HTHTETR"/>
</dbReference>
<accession>A0A5R8KA94</accession>
<dbReference type="EMBL" id="VAUV01000025">
    <property type="protein sequence ID" value="TLD68449.1"/>
    <property type="molecule type" value="Genomic_DNA"/>
</dbReference>
<proteinExistence type="predicted"/>
<dbReference type="AlphaFoldDB" id="A0A5R8KA94"/>
<evidence type="ECO:0000259" key="3">
    <source>
        <dbReference type="PROSITE" id="PS50977"/>
    </source>
</evidence>
<feature type="domain" description="HTH tetR-type" evidence="3">
    <location>
        <begin position="4"/>
        <end position="64"/>
    </location>
</feature>
<dbReference type="Gene3D" id="1.10.357.10">
    <property type="entry name" value="Tetracycline Repressor, domain 2"/>
    <property type="match status" value="1"/>
</dbReference>
<dbReference type="OrthoDB" id="9780824at2"/>
<evidence type="ECO:0000256" key="2">
    <source>
        <dbReference type="PROSITE-ProRule" id="PRU00335"/>
    </source>
</evidence>
<dbReference type="Proteomes" id="UP000306196">
    <property type="component" value="Unassembled WGS sequence"/>
</dbReference>
<dbReference type="InterPro" id="IPR050109">
    <property type="entry name" value="HTH-type_TetR-like_transc_reg"/>
</dbReference>
<keyword evidence="5" id="KW-1185">Reference proteome</keyword>
<gene>
    <name evidence="4" type="ORF">FEM03_22870</name>
</gene>
<dbReference type="Pfam" id="PF00440">
    <property type="entry name" value="TetR_N"/>
    <property type="match status" value="1"/>
</dbReference>
<dbReference type="PROSITE" id="PS50977">
    <property type="entry name" value="HTH_TETR_2"/>
    <property type="match status" value="1"/>
</dbReference>
<protein>
    <submittedName>
        <fullName evidence="4">TetR/AcrR family transcriptional regulator</fullName>
    </submittedName>
</protein>
<sequence length="224" mass="24662">MSHDERREGILRAALEVFAEKGFHGATTRALAEAAGVSEALLFRHFPSKEDLYGALQTACFAMKNKEGALEVEALEAGTASLVTLVHYLTAKMLRRPDKVDVVDQSLHRLLANSYLEDGAFARGFMKQVDAGLIAKLDECIREGRRVGDLVKTPVQSRAGAWLVEHLVAMLMLNQMPGEPVVSFGLKQAELVEQTVWFALLGLGVKAEVIKEHYRPQAFALLMS</sequence>
<evidence type="ECO:0000313" key="4">
    <source>
        <dbReference type="EMBL" id="TLD68449.1"/>
    </source>
</evidence>
<comment type="caution">
    <text evidence="4">The sequence shown here is derived from an EMBL/GenBank/DDBJ whole genome shotgun (WGS) entry which is preliminary data.</text>
</comment>
<reference evidence="4 5" key="1">
    <citation type="submission" date="2019-05" db="EMBL/GenBank/DDBJ databases">
        <title>Verrucobacter flavum gen. nov., sp. nov. a new member of the family Verrucomicrobiaceae.</title>
        <authorList>
            <person name="Szuroczki S."/>
            <person name="Abbaszade G."/>
            <person name="Szabo A."/>
            <person name="Felfoldi T."/>
            <person name="Schumann P."/>
            <person name="Boka K."/>
            <person name="Keki Z."/>
            <person name="Toumi M."/>
            <person name="Toth E."/>
        </authorList>
    </citation>
    <scope>NUCLEOTIDE SEQUENCE [LARGE SCALE GENOMIC DNA]</scope>
    <source>
        <strain evidence="4 5">MG-N-17</strain>
    </source>
</reference>
<name>A0A5R8KA94_9BACT</name>
<evidence type="ECO:0000256" key="1">
    <source>
        <dbReference type="ARBA" id="ARBA00023125"/>
    </source>
</evidence>
<dbReference type="InterPro" id="IPR023772">
    <property type="entry name" value="DNA-bd_HTH_TetR-type_CS"/>
</dbReference>
<feature type="DNA-binding region" description="H-T-H motif" evidence="2">
    <location>
        <begin position="27"/>
        <end position="46"/>
    </location>
</feature>
<dbReference type="GO" id="GO:0003700">
    <property type="term" value="F:DNA-binding transcription factor activity"/>
    <property type="evidence" value="ECO:0007669"/>
    <property type="project" value="TreeGrafter"/>
</dbReference>
<dbReference type="PROSITE" id="PS01081">
    <property type="entry name" value="HTH_TETR_1"/>
    <property type="match status" value="1"/>
</dbReference>
<dbReference type="InterPro" id="IPR001647">
    <property type="entry name" value="HTH_TetR"/>
</dbReference>
<dbReference type="RefSeq" id="WP_138088640.1">
    <property type="nucleotide sequence ID" value="NZ_VAUV01000025.1"/>
</dbReference>
<dbReference type="PANTHER" id="PTHR30055">
    <property type="entry name" value="HTH-TYPE TRANSCRIPTIONAL REGULATOR RUTR"/>
    <property type="match status" value="1"/>
</dbReference>